<dbReference type="AlphaFoldDB" id="A0AAV4ZNT2"/>
<protein>
    <submittedName>
        <fullName evidence="3">Uncharacterized protein</fullName>
    </submittedName>
</protein>
<organism evidence="3 4">
    <name type="scientific">Methylobacterium hispanicum</name>
    <dbReference type="NCBI Taxonomy" id="270350"/>
    <lineage>
        <taxon>Bacteria</taxon>
        <taxon>Pseudomonadati</taxon>
        <taxon>Pseudomonadota</taxon>
        <taxon>Alphaproteobacteria</taxon>
        <taxon>Hyphomicrobiales</taxon>
        <taxon>Methylobacteriaceae</taxon>
        <taxon>Methylobacterium</taxon>
    </lineage>
</organism>
<feature type="chain" id="PRO_5043786381" evidence="2">
    <location>
        <begin position="26"/>
        <end position="86"/>
    </location>
</feature>
<comment type="caution">
    <text evidence="3">The sequence shown here is derived from an EMBL/GenBank/DDBJ whole genome shotgun (WGS) entry which is preliminary data.</text>
</comment>
<name>A0AAV4ZNT2_9HYPH</name>
<accession>A0AAV4ZNT2</accession>
<feature type="signal peptide" evidence="2">
    <location>
        <begin position="1"/>
        <end position="25"/>
    </location>
</feature>
<dbReference type="Proteomes" id="UP001055247">
    <property type="component" value="Unassembled WGS sequence"/>
</dbReference>
<evidence type="ECO:0000313" key="3">
    <source>
        <dbReference type="EMBL" id="GJD89963.1"/>
    </source>
</evidence>
<evidence type="ECO:0000313" key="4">
    <source>
        <dbReference type="Proteomes" id="UP001055247"/>
    </source>
</evidence>
<reference evidence="3" key="1">
    <citation type="journal article" date="2016" name="Front. Microbiol.">
        <title>Genome Sequence of the Piezophilic, Mesophilic Sulfate-Reducing Bacterium Desulfovibrio indicus J2T.</title>
        <authorList>
            <person name="Cao J."/>
            <person name="Maignien L."/>
            <person name="Shao Z."/>
            <person name="Alain K."/>
            <person name="Jebbar M."/>
        </authorList>
    </citation>
    <scope>NUCLEOTIDE SEQUENCE</scope>
    <source>
        <strain evidence="3">DSM 16372</strain>
    </source>
</reference>
<dbReference type="EMBL" id="BPQO01000015">
    <property type="protein sequence ID" value="GJD89963.1"/>
    <property type="molecule type" value="Genomic_DNA"/>
</dbReference>
<proteinExistence type="predicted"/>
<keyword evidence="2" id="KW-0732">Signal</keyword>
<reference evidence="3" key="2">
    <citation type="submission" date="2021-08" db="EMBL/GenBank/DDBJ databases">
        <authorList>
            <person name="Tani A."/>
            <person name="Ola A."/>
            <person name="Ogura Y."/>
            <person name="Katsura K."/>
            <person name="Hayashi T."/>
        </authorList>
    </citation>
    <scope>NUCLEOTIDE SEQUENCE</scope>
    <source>
        <strain evidence="3">DSM 16372</strain>
    </source>
</reference>
<keyword evidence="4" id="KW-1185">Reference proteome</keyword>
<feature type="compositionally biased region" description="Basic residues" evidence="1">
    <location>
        <begin position="68"/>
        <end position="86"/>
    </location>
</feature>
<evidence type="ECO:0000256" key="2">
    <source>
        <dbReference type="SAM" id="SignalP"/>
    </source>
</evidence>
<evidence type="ECO:0000256" key="1">
    <source>
        <dbReference type="SAM" id="MobiDB-lite"/>
    </source>
</evidence>
<gene>
    <name evidence="3" type="ORF">BHAOGJBA_3497</name>
</gene>
<sequence length="86" mass="9875">MRKLTFAFAVAAAMGAAALAGPASAAPGMPAGVSAPDAVTHVQMTPMERRMERRAVRRHIERRMERRAMRRHMERRMMRRHMMRNM</sequence>
<dbReference type="RefSeq" id="WP_066924358.1">
    <property type="nucleotide sequence ID" value="NZ_BPQO01000015.1"/>
</dbReference>
<feature type="region of interest" description="Disordered" evidence="1">
    <location>
        <begin position="62"/>
        <end position="86"/>
    </location>
</feature>